<comment type="caution">
    <text evidence="1">The sequence shown here is derived from an EMBL/GenBank/DDBJ whole genome shotgun (WGS) entry which is preliminary data.</text>
</comment>
<feature type="non-terminal residue" evidence="1">
    <location>
        <position position="1"/>
    </location>
</feature>
<reference evidence="1" key="1">
    <citation type="submission" date="2022-07" db="EMBL/GenBank/DDBJ databases">
        <title>Identification and characterization of Bacillus thuringiensis and other Bacillus cereus group isolates from spinach by whole genome sequencing.</title>
        <authorList>
            <person name="Zao X."/>
            <person name="Zervas A."/>
            <person name="Hendriks M."/>
            <person name="Rajkovic A."/>
            <person name="Van Overbeek L."/>
            <person name="Hendriksen N.B."/>
            <person name="Uyttendaele M."/>
        </authorList>
    </citation>
    <scope>NUCLEOTIDE SEQUENCE</scope>
    <source>
        <strain evidence="1">781001F-1</strain>
    </source>
</reference>
<dbReference type="AlphaFoldDB" id="A0AAW5L551"/>
<evidence type="ECO:0000313" key="1">
    <source>
        <dbReference type="EMBL" id="MCQ6289423.1"/>
    </source>
</evidence>
<dbReference type="Proteomes" id="UP001204643">
    <property type="component" value="Unassembled WGS sequence"/>
</dbReference>
<evidence type="ECO:0000313" key="2">
    <source>
        <dbReference type="Proteomes" id="UP001204643"/>
    </source>
</evidence>
<dbReference type="EMBL" id="JANHEB010000452">
    <property type="protein sequence ID" value="MCQ6289423.1"/>
    <property type="molecule type" value="Genomic_DNA"/>
</dbReference>
<accession>A0AAW5L551</accession>
<gene>
    <name evidence="1" type="ORF">NPM19_33535</name>
</gene>
<protein>
    <recommendedName>
        <fullName evidence="3">Transcriptional regulator</fullName>
    </recommendedName>
</protein>
<sequence length="70" mass="7948">LFANDFNMVSAQVITKQIESTMRAIPLTEKNKAVAGYFEGKYYLCFPNGKTLVYDELLACWTVYSNIKAD</sequence>
<proteinExistence type="predicted"/>
<feature type="non-terminal residue" evidence="1">
    <location>
        <position position="70"/>
    </location>
</feature>
<name>A0AAW5L551_BACCE</name>
<evidence type="ECO:0008006" key="3">
    <source>
        <dbReference type="Google" id="ProtNLM"/>
    </source>
</evidence>
<organism evidence="1 2">
    <name type="scientific">Bacillus cereus</name>
    <dbReference type="NCBI Taxonomy" id="1396"/>
    <lineage>
        <taxon>Bacteria</taxon>
        <taxon>Bacillati</taxon>
        <taxon>Bacillota</taxon>
        <taxon>Bacilli</taxon>
        <taxon>Bacillales</taxon>
        <taxon>Bacillaceae</taxon>
        <taxon>Bacillus</taxon>
        <taxon>Bacillus cereus group</taxon>
    </lineage>
</organism>